<feature type="region of interest" description="Disordered" evidence="8">
    <location>
        <begin position="133"/>
        <end position="169"/>
    </location>
</feature>
<organism evidence="10 11">
    <name type="scientific">Sporothrix stenoceras</name>
    <dbReference type="NCBI Taxonomy" id="5173"/>
    <lineage>
        <taxon>Eukaryota</taxon>
        <taxon>Fungi</taxon>
        <taxon>Dikarya</taxon>
        <taxon>Ascomycota</taxon>
        <taxon>Pezizomycotina</taxon>
        <taxon>Sordariomycetes</taxon>
        <taxon>Sordariomycetidae</taxon>
        <taxon>Ophiostomatales</taxon>
        <taxon>Ophiostomataceae</taxon>
        <taxon>Sporothrix</taxon>
    </lineage>
</organism>
<dbReference type="PANTHER" id="PTHR47782:SF1">
    <property type="entry name" value="PYRIMIDINE PATHWAY REGULATORY PROTEIN 1"/>
    <property type="match status" value="1"/>
</dbReference>
<feature type="domain" description="Xylanolytic transcriptional activator regulatory" evidence="9">
    <location>
        <begin position="402"/>
        <end position="476"/>
    </location>
</feature>
<proteinExistence type="predicted"/>
<feature type="region of interest" description="Disordered" evidence="8">
    <location>
        <begin position="217"/>
        <end position="259"/>
    </location>
</feature>
<keyword evidence="11" id="KW-1185">Reference proteome</keyword>
<dbReference type="SMART" id="SM00906">
    <property type="entry name" value="Fungal_trans"/>
    <property type="match status" value="1"/>
</dbReference>
<evidence type="ECO:0000256" key="5">
    <source>
        <dbReference type="ARBA" id="ARBA00023125"/>
    </source>
</evidence>
<feature type="region of interest" description="Disordered" evidence="8">
    <location>
        <begin position="727"/>
        <end position="751"/>
    </location>
</feature>
<evidence type="ECO:0000256" key="8">
    <source>
        <dbReference type="SAM" id="MobiDB-lite"/>
    </source>
</evidence>
<dbReference type="InterPro" id="IPR007219">
    <property type="entry name" value="XnlR_reg_dom"/>
</dbReference>
<dbReference type="PANTHER" id="PTHR47782">
    <property type="entry name" value="ZN(II)2CYS6 TRANSCRIPTION FACTOR (EUROFUNG)-RELATED"/>
    <property type="match status" value="1"/>
</dbReference>
<keyword evidence="7" id="KW-0539">Nucleus</keyword>
<keyword evidence="6" id="KW-0804">Transcription</keyword>
<reference evidence="10 11" key="1">
    <citation type="journal article" date="2024" name="IMA Fungus">
        <title>IMA Genome - F19 : A genome assembly and annotation guide to empower mycologists, including annotated draft genome sequences of Ceratocystis pirilliformis, Diaporthe australafricana, Fusarium ophioides, Paecilomyces lecythidis, and Sporothrix stenoceras.</title>
        <authorList>
            <person name="Aylward J."/>
            <person name="Wilson A.M."/>
            <person name="Visagie C.M."/>
            <person name="Spraker J."/>
            <person name="Barnes I."/>
            <person name="Buitendag C."/>
            <person name="Ceriani C."/>
            <person name="Del Mar Angel L."/>
            <person name="du Plessis D."/>
            <person name="Fuchs T."/>
            <person name="Gasser K."/>
            <person name="Kramer D."/>
            <person name="Li W."/>
            <person name="Munsamy K."/>
            <person name="Piso A."/>
            <person name="Price J.L."/>
            <person name="Sonnekus B."/>
            <person name="Thomas C."/>
            <person name="van der Nest A."/>
            <person name="van Dijk A."/>
            <person name="van Heerden A."/>
            <person name="van Vuuren N."/>
            <person name="Yilmaz N."/>
            <person name="Duong T.A."/>
            <person name="van der Merwe N.A."/>
            <person name="Wingfield M.J."/>
            <person name="Wingfield B.D."/>
        </authorList>
    </citation>
    <scope>NUCLEOTIDE SEQUENCE [LARGE SCALE GENOMIC DNA]</scope>
    <source>
        <strain evidence="10 11">CMW 5346</strain>
    </source>
</reference>
<evidence type="ECO:0000313" key="10">
    <source>
        <dbReference type="EMBL" id="KAL1892469.1"/>
    </source>
</evidence>
<feature type="region of interest" description="Disordered" evidence="8">
    <location>
        <begin position="88"/>
        <end position="107"/>
    </location>
</feature>
<dbReference type="InterPro" id="IPR001138">
    <property type="entry name" value="Zn2Cys6_DnaBD"/>
</dbReference>
<gene>
    <name evidence="10" type="ORF">Sste5346_006979</name>
</gene>
<dbReference type="Proteomes" id="UP001583186">
    <property type="component" value="Unassembled WGS sequence"/>
</dbReference>
<evidence type="ECO:0000256" key="4">
    <source>
        <dbReference type="ARBA" id="ARBA00023015"/>
    </source>
</evidence>
<evidence type="ECO:0000256" key="2">
    <source>
        <dbReference type="ARBA" id="ARBA00022723"/>
    </source>
</evidence>
<dbReference type="EMBL" id="JAWCUI010000044">
    <property type="protein sequence ID" value="KAL1892469.1"/>
    <property type="molecule type" value="Genomic_DNA"/>
</dbReference>
<keyword evidence="4" id="KW-0805">Transcription regulation</keyword>
<evidence type="ECO:0000256" key="3">
    <source>
        <dbReference type="ARBA" id="ARBA00022833"/>
    </source>
</evidence>
<evidence type="ECO:0000256" key="6">
    <source>
        <dbReference type="ARBA" id="ARBA00023163"/>
    </source>
</evidence>
<keyword evidence="3" id="KW-0862">Zinc</keyword>
<dbReference type="Pfam" id="PF04082">
    <property type="entry name" value="Fungal_trans"/>
    <property type="match status" value="1"/>
</dbReference>
<protein>
    <recommendedName>
        <fullName evidence="9">Xylanolytic transcriptional activator regulatory domain-containing protein</fullName>
    </recommendedName>
</protein>
<name>A0ABR3YWU5_9PEZI</name>
<evidence type="ECO:0000313" key="11">
    <source>
        <dbReference type="Proteomes" id="UP001583186"/>
    </source>
</evidence>
<accession>A0ABR3YWU5</accession>
<evidence type="ECO:0000256" key="1">
    <source>
        <dbReference type="ARBA" id="ARBA00004123"/>
    </source>
</evidence>
<evidence type="ECO:0000256" key="7">
    <source>
        <dbReference type="ARBA" id="ARBA00023242"/>
    </source>
</evidence>
<dbReference type="CDD" id="cd12148">
    <property type="entry name" value="fungal_TF_MHR"/>
    <property type="match status" value="1"/>
</dbReference>
<feature type="region of interest" description="Disordered" evidence="8">
    <location>
        <begin position="777"/>
        <end position="796"/>
    </location>
</feature>
<keyword evidence="2" id="KW-0479">Metal-binding</keyword>
<comment type="subcellular location">
    <subcellularLocation>
        <location evidence="1">Nucleus</location>
    </subcellularLocation>
</comment>
<feature type="compositionally biased region" description="Polar residues" evidence="8">
    <location>
        <begin position="728"/>
        <end position="738"/>
    </location>
</feature>
<sequence length="844" mass="91761">MASPNQQLQVPCDGAFPVCRNCKKASVTCVDGESLRLKPVLGAGSNADDALVERLRKQISGLEAIIQAGLPEVDLSQDPLLTAAQLASRTNNNNTAGDDTASGPWTGTTTTTVAAGTVSDAGNDGLAMVDDGHQHTGTETAPVVRTAPPPAPPPHRRGDGHDSNMSQIGLVSVGTSSDPHYIGPSSGYFLARMLLSPPSKRHRSIYGLGSLYGPTHGDGPMSMYQSNSNSNSNSHSHSHSSSGSGSGSTSPSPPPYEEPPAISYPFPVELVEAMQAPLPLPSREHCNQLCEVFFDVVNIVYPVLHRPSFSRTLDQIYAEKDGKVTGAPRAEPWAYFQVFMVLALAATIQSRRLKARIPGELYCLSALQYFDRLNVENSLPGLQSLVLLLLCTMHCPNMRLNVWYLNYQCVASALDLGIQRNITTSAGLSFVEQEMRTRLFWVVLTLDRTIATMMGRPIGLRDEACDLRLPIDMDDDETTWGGPPKNTPGVDGAPPRTTNLTFAIHLFKLARLNSEIKYVANSVVRSAPPYAYPPVADIHAWRSSLLEQLDDWARAIPGADRTVGSTGSAGSYLHVTCQLRYQQLRMLLLRPSPAIPNPSHACLRGCYDSAVLSLRLLNQLYRRNLLVHNWVALHTVVLSTITVLYCLQCVPALAREVELAVLMSDIGAGLGILSASGEYWTSAKRCRDILEGLARTTMSWVASLRHQPQPIQEQQAPQELLPPMPSAMANTNLPNPNGSVPGLQTQQQQQQQQQDNAAVFGMDMVGTLPDVMNIHPAQQQQQQQHHHTPTDDDVWATAGGGSLMDQLDMVSPDNCDSANVDTMMRALFEDFISNYTAFGHDTVL</sequence>
<comment type="caution">
    <text evidence="10">The sequence shown here is derived from an EMBL/GenBank/DDBJ whole genome shotgun (WGS) entry which is preliminary data.</text>
</comment>
<dbReference type="CDD" id="cd00067">
    <property type="entry name" value="GAL4"/>
    <property type="match status" value="1"/>
</dbReference>
<feature type="compositionally biased region" description="Low complexity" evidence="8">
    <location>
        <begin position="226"/>
        <end position="250"/>
    </location>
</feature>
<evidence type="ECO:0000259" key="9">
    <source>
        <dbReference type="SMART" id="SM00906"/>
    </source>
</evidence>
<keyword evidence="5" id="KW-0238">DNA-binding</keyword>
<dbReference type="InterPro" id="IPR052202">
    <property type="entry name" value="Yeast_MetPath_Reg"/>
</dbReference>